<dbReference type="PANTHER" id="PTHR31143:SF2">
    <property type="entry name" value="FR47-LIKE DOMAIN-CONTAINING PROTEIN-RELATED"/>
    <property type="match status" value="1"/>
</dbReference>
<dbReference type="PANTHER" id="PTHR31143">
    <property type="match status" value="1"/>
</dbReference>
<dbReference type="SUPFAM" id="SSF55729">
    <property type="entry name" value="Acyl-CoA N-acyltransferases (Nat)"/>
    <property type="match status" value="1"/>
</dbReference>
<sequence>MIYKYITEEYYSKWIGRDEILHEPLSKVTLLNSQERNVIQYGYSQQFDVYIFCRQNSIYFSYGDKALPYIEQIKEHIASTVNEETVKQIVEQSFGKPLKHSIKYLYTSCKDISSIAIPLKIDEYDKYLEFFKSVHPNCKNTDWVEEYFAEMVEEGLCCGIYENRLLVSCTDAPSMPYMEREVQEIGINTLPDYRGKGYAADVCILAINNIINNNKCPQWSTTIDNIASQKLAERVGFVKFADAFTITL</sequence>
<dbReference type="Gene3D" id="3.40.630.30">
    <property type="match status" value="1"/>
</dbReference>
<organism evidence="2 3">
    <name type="scientific">Candidatus Dojkabacteria bacterium</name>
    <dbReference type="NCBI Taxonomy" id="2099670"/>
    <lineage>
        <taxon>Bacteria</taxon>
        <taxon>Candidatus Dojkabacteria</taxon>
    </lineage>
</organism>
<reference evidence="2 3" key="1">
    <citation type="journal article" date="2020" name="Biotechnol. Biofuels">
        <title>New insights from the biogas microbiome by comprehensive genome-resolved metagenomics of nearly 1600 species originating from multiple anaerobic digesters.</title>
        <authorList>
            <person name="Campanaro S."/>
            <person name="Treu L."/>
            <person name="Rodriguez-R L.M."/>
            <person name="Kovalovszki A."/>
            <person name="Ziels R.M."/>
            <person name="Maus I."/>
            <person name="Zhu X."/>
            <person name="Kougias P.G."/>
            <person name="Basile A."/>
            <person name="Luo G."/>
            <person name="Schluter A."/>
            <person name="Konstantinidis K.T."/>
            <person name="Angelidaki I."/>
        </authorList>
    </citation>
    <scope>NUCLEOTIDE SEQUENCE [LARGE SCALE GENOMIC DNA]</scope>
    <source>
        <strain evidence="2">AS06rmzACSIP_421</strain>
    </source>
</reference>
<dbReference type="InterPro" id="IPR027365">
    <property type="entry name" value="GNAT_acetyltra_YdfB-like"/>
</dbReference>
<comment type="caution">
    <text evidence="2">The sequence shown here is derived from an EMBL/GenBank/DDBJ whole genome shotgun (WGS) entry which is preliminary data.</text>
</comment>
<evidence type="ECO:0000313" key="2">
    <source>
        <dbReference type="EMBL" id="NLE31356.1"/>
    </source>
</evidence>
<dbReference type="PROSITE" id="PS51186">
    <property type="entry name" value="GNAT"/>
    <property type="match status" value="1"/>
</dbReference>
<accession>A0A847EUL1</accession>
<keyword evidence="2" id="KW-0808">Transferase</keyword>
<dbReference type="Pfam" id="PF12746">
    <property type="entry name" value="GNAT_acetyltran"/>
    <property type="match status" value="1"/>
</dbReference>
<evidence type="ECO:0000313" key="3">
    <source>
        <dbReference type="Proteomes" id="UP000554004"/>
    </source>
</evidence>
<dbReference type="GO" id="GO:0016747">
    <property type="term" value="F:acyltransferase activity, transferring groups other than amino-acyl groups"/>
    <property type="evidence" value="ECO:0007669"/>
    <property type="project" value="InterPro"/>
</dbReference>
<dbReference type="InterPro" id="IPR000182">
    <property type="entry name" value="GNAT_dom"/>
</dbReference>
<gene>
    <name evidence="2" type="ORF">GX618_03750</name>
</gene>
<protein>
    <submittedName>
        <fullName evidence="2">GNAT family N-acetyltransferase</fullName>
    </submittedName>
</protein>
<evidence type="ECO:0000259" key="1">
    <source>
        <dbReference type="PROSITE" id="PS51186"/>
    </source>
</evidence>
<dbReference type="EMBL" id="JAAZAL010000132">
    <property type="protein sequence ID" value="NLE31356.1"/>
    <property type="molecule type" value="Genomic_DNA"/>
</dbReference>
<dbReference type="Proteomes" id="UP000554004">
    <property type="component" value="Unassembled WGS sequence"/>
</dbReference>
<dbReference type="InterPro" id="IPR016181">
    <property type="entry name" value="Acyl_CoA_acyltransferase"/>
</dbReference>
<proteinExistence type="predicted"/>
<name>A0A847EUL1_9BACT</name>
<dbReference type="AlphaFoldDB" id="A0A847EUL1"/>
<feature type="domain" description="N-acetyltransferase" evidence="1">
    <location>
        <begin position="119"/>
        <end position="248"/>
    </location>
</feature>